<organism evidence="1 2">
    <name type="scientific">Folsomia candida</name>
    <name type="common">Springtail</name>
    <dbReference type="NCBI Taxonomy" id="158441"/>
    <lineage>
        <taxon>Eukaryota</taxon>
        <taxon>Metazoa</taxon>
        <taxon>Ecdysozoa</taxon>
        <taxon>Arthropoda</taxon>
        <taxon>Hexapoda</taxon>
        <taxon>Collembola</taxon>
        <taxon>Entomobryomorpha</taxon>
        <taxon>Isotomoidea</taxon>
        <taxon>Isotomidae</taxon>
        <taxon>Proisotominae</taxon>
        <taxon>Folsomia</taxon>
    </lineage>
</organism>
<keyword evidence="2" id="KW-1185">Reference proteome</keyword>
<proteinExistence type="predicted"/>
<gene>
    <name evidence="1" type="ORF">Fcan01_27426</name>
</gene>
<dbReference type="PANTHER" id="PTHR10773:SF19">
    <property type="match status" value="1"/>
</dbReference>
<name>A0A226CWP3_FOLCA</name>
<protein>
    <submittedName>
        <fullName evidence="1">Uncharacterized protein</fullName>
    </submittedName>
</protein>
<dbReference type="Proteomes" id="UP000198287">
    <property type="component" value="Unassembled WGS sequence"/>
</dbReference>
<dbReference type="OMA" id="YQNHIAN"/>
<dbReference type="EMBL" id="LNIX01000052">
    <property type="protein sequence ID" value="OXA37765.1"/>
    <property type="molecule type" value="Genomic_DNA"/>
</dbReference>
<dbReference type="AlphaFoldDB" id="A0A226CWP3"/>
<sequence length="311" mass="35699">MCQNQLGKACISVQCAKSKSRHCDEFTEDDRKQIFNLFWKQLDWGQKKAYAVSLIDVVPCKIQNKSRRGDTFIYYLKLSDKKVRVCRTMFINTLAIGEKQVAGWIKSSLSGSPSCNKPSATVKNISEAKKTLLEFLDWLPKIPSHYCRSTSSKLYLEPIINSKMDLFRIYQDHCETKNLRSLSRYQLSESLKEMGIGLFLPRKDQCDTCCSYQVGQVFEAEYQNHIANKNSARYEKAKDKCLAVEGQCHVLTMDVESVKVSPYLKASALYYKTKLMVHNFTINDLKSHHTVCYWWDESEGDLCASSFASCL</sequence>
<evidence type="ECO:0000313" key="2">
    <source>
        <dbReference type="Proteomes" id="UP000198287"/>
    </source>
</evidence>
<evidence type="ECO:0000313" key="1">
    <source>
        <dbReference type="EMBL" id="OXA37765.1"/>
    </source>
</evidence>
<dbReference type="OrthoDB" id="6780237at2759"/>
<comment type="caution">
    <text evidence="1">The sequence shown here is derived from an EMBL/GenBank/DDBJ whole genome shotgun (WGS) entry which is preliminary data.</text>
</comment>
<reference evidence="1 2" key="1">
    <citation type="submission" date="2015-12" db="EMBL/GenBank/DDBJ databases">
        <title>The genome of Folsomia candida.</title>
        <authorList>
            <person name="Faddeeva A."/>
            <person name="Derks M.F."/>
            <person name="Anvar Y."/>
            <person name="Smit S."/>
            <person name="Van Straalen N."/>
            <person name="Roelofs D."/>
        </authorList>
    </citation>
    <scope>NUCLEOTIDE SEQUENCE [LARGE SCALE GENOMIC DNA]</scope>
    <source>
        <strain evidence="1 2">VU population</strain>
        <tissue evidence="1">Whole body</tissue>
    </source>
</reference>
<accession>A0A226CWP3</accession>
<dbReference type="PANTHER" id="PTHR10773">
    <property type="entry name" value="DNA-DIRECTED RNA POLYMERASES I, II, AND III SUBUNIT RPABC2"/>
    <property type="match status" value="1"/>
</dbReference>